<dbReference type="Pfam" id="PF03931">
    <property type="entry name" value="Skp1_POZ"/>
    <property type="match status" value="1"/>
</dbReference>
<evidence type="ECO:0000256" key="4">
    <source>
        <dbReference type="ARBA" id="ARBA00023242"/>
    </source>
</evidence>
<reference evidence="7 8" key="1">
    <citation type="journal article" date="2016" name="Sci. Rep.">
        <title>Peltaster fructicola genome reveals evolution from an invasive phytopathogen to an ectophytic parasite.</title>
        <authorList>
            <person name="Xu C."/>
            <person name="Chen H."/>
            <person name="Gleason M.L."/>
            <person name="Xu J.R."/>
            <person name="Liu H."/>
            <person name="Zhang R."/>
            <person name="Sun G."/>
        </authorList>
    </citation>
    <scope>NUCLEOTIDE SEQUENCE [LARGE SCALE GENOMIC DNA]</scope>
    <source>
        <strain evidence="7 8">LNHT1506</strain>
    </source>
</reference>
<dbReference type="GO" id="GO:0006511">
    <property type="term" value="P:ubiquitin-dependent protein catabolic process"/>
    <property type="evidence" value="ECO:0007669"/>
    <property type="project" value="InterPro"/>
</dbReference>
<comment type="similarity">
    <text evidence="2">Belongs to the SKP1 family.</text>
</comment>
<keyword evidence="4" id="KW-0539">Nucleus</keyword>
<proteinExistence type="inferred from homology"/>
<comment type="subcellular location">
    <subcellularLocation>
        <location evidence="1">Nucleus</location>
    </subcellularLocation>
</comment>
<dbReference type="GO" id="GO:0005634">
    <property type="term" value="C:nucleus"/>
    <property type="evidence" value="ECO:0007669"/>
    <property type="project" value="UniProtKB-SubCell"/>
</dbReference>
<dbReference type="InterPro" id="IPR039948">
    <property type="entry name" value="ELC1"/>
</dbReference>
<evidence type="ECO:0000313" key="8">
    <source>
        <dbReference type="Proteomes" id="UP000503462"/>
    </source>
</evidence>
<dbReference type="Proteomes" id="UP000503462">
    <property type="component" value="Chromosome 3"/>
</dbReference>
<name>A0A6H0XVS0_9PEZI</name>
<dbReference type="Gene3D" id="3.30.710.10">
    <property type="entry name" value="Potassium Channel Kv1.1, Chain A"/>
    <property type="match status" value="1"/>
</dbReference>
<dbReference type="InterPro" id="IPR016073">
    <property type="entry name" value="Skp1_comp_POZ"/>
</dbReference>
<evidence type="ECO:0000256" key="3">
    <source>
        <dbReference type="ARBA" id="ARBA00021347"/>
    </source>
</evidence>
<dbReference type="SMART" id="SM00512">
    <property type="entry name" value="Skp1"/>
    <property type="match status" value="1"/>
</dbReference>
<gene>
    <name evidence="7" type="ORF">AMS68_004374</name>
</gene>
<dbReference type="FunFam" id="3.30.710.10:FF:000035">
    <property type="entry name" value="Elongin C transcription elongation factor"/>
    <property type="match status" value="1"/>
</dbReference>
<dbReference type="AlphaFoldDB" id="A0A6H0XVS0"/>
<keyword evidence="8" id="KW-1185">Reference proteome</keyword>
<accession>A0A6H0XVS0</accession>
<evidence type="ECO:0000313" key="7">
    <source>
        <dbReference type="EMBL" id="QIW98856.1"/>
    </source>
</evidence>
<evidence type="ECO:0000256" key="5">
    <source>
        <dbReference type="ARBA" id="ARBA00045385"/>
    </source>
</evidence>
<dbReference type="CDD" id="cd18321">
    <property type="entry name" value="BTB_POZ_EloC"/>
    <property type="match status" value="1"/>
</dbReference>
<evidence type="ECO:0000256" key="1">
    <source>
        <dbReference type="ARBA" id="ARBA00004123"/>
    </source>
</evidence>
<dbReference type="PANTHER" id="PTHR20648">
    <property type="entry name" value="ELONGIN-C"/>
    <property type="match status" value="1"/>
</dbReference>
<protein>
    <recommendedName>
        <fullName evidence="3">Elongin-C</fullName>
    </recommendedName>
</protein>
<dbReference type="InterPro" id="IPR001232">
    <property type="entry name" value="SKP1-like"/>
</dbReference>
<dbReference type="InterPro" id="IPR011333">
    <property type="entry name" value="SKP1/BTB/POZ_sf"/>
</dbReference>
<dbReference type="EMBL" id="CP051141">
    <property type="protein sequence ID" value="QIW98856.1"/>
    <property type="molecule type" value="Genomic_DNA"/>
</dbReference>
<comment type="function">
    <text evidence="5">Essential component of the SCF (SKP1-CUL1-F-box protein) E3 ubiquitin ligase complexes, which mediate the ubiquitination and subsequent proteasomal degradation of target proteins. Controls sulfur metabolite repression, probably by mediating the inactivation or degradation of the metR transcription factor.</text>
</comment>
<sequence>MAETNYITLVSNDGFSFVVKRSAANVSHTLKGMLDVSRGFAESKTNMIRFENITGETLEVVAQYLYHKEKYLDTKDAPDLDLPLESVLEVLMAADYLDL</sequence>
<dbReference type="OrthoDB" id="249087at2759"/>
<evidence type="ECO:0000256" key="2">
    <source>
        <dbReference type="ARBA" id="ARBA00009993"/>
    </source>
</evidence>
<organism evidence="7 8">
    <name type="scientific">Peltaster fructicola</name>
    <dbReference type="NCBI Taxonomy" id="286661"/>
    <lineage>
        <taxon>Eukaryota</taxon>
        <taxon>Fungi</taxon>
        <taxon>Dikarya</taxon>
        <taxon>Ascomycota</taxon>
        <taxon>Pezizomycotina</taxon>
        <taxon>Dothideomycetes</taxon>
        <taxon>Dothideomycetes incertae sedis</taxon>
        <taxon>Peltaster</taxon>
    </lineage>
</organism>
<dbReference type="SUPFAM" id="SSF54695">
    <property type="entry name" value="POZ domain"/>
    <property type="match status" value="1"/>
</dbReference>
<evidence type="ECO:0000259" key="6">
    <source>
        <dbReference type="Pfam" id="PF03931"/>
    </source>
</evidence>
<feature type="domain" description="SKP1 component POZ" evidence="6">
    <location>
        <begin position="6"/>
        <end position="69"/>
    </location>
</feature>